<proteinExistence type="inferred from homology"/>
<keyword evidence="2" id="KW-0732">Signal</keyword>
<protein>
    <submittedName>
        <fullName evidence="4">Hemocyanin A chain</fullName>
    </submittedName>
</protein>
<keyword evidence="5" id="KW-1185">Reference proteome</keyword>
<dbReference type="InterPro" id="IPR036697">
    <property type="entry name" value="Hemocyanin_N_sf"/>
</dbReference>
<dbReference type="InterPro" id="IPR005203">
    <property type="entry name" value="Hemocyanin_C"/>
</dbReference>
<dbReference type="Pfam" id="PF03723">
    <property type="entry name" value="Hemocyanin_C"/>
    <property type="match status" value="2"/>
</dbReference>
<dbReference type="Pfam" id="PF03722">
    <property type="entry name" value="Hemocyanin_N"/>
    <property type="match status" value="2"/>
</dbReference>
<dbReference type="Pfam" id="PF00372">
    <property type="entry name" value="Hemocyanin_M"/>
    <property type="match status" value="2"/>
</dbReference>
<dbReference type="SUPFAM" id="SSF48050">
    <property type="entry name" value="Hemocyanin, N-terminal domain"/>
    <property type="match status" value="2"/>
</dbReference>
<evidence type="ECO:0000256" key="1">
    <source>
        <dbReference type="ARBA" id="ARBA00009470"/>
    </source>
</evidence>
<dbReference type="OrthoDB" id="8119704at2759"/>
<feature type="domain" description="Tyrosinase copper-binding" evidence="3">
    <location>
        <begin position="995"/>
        <end position="1006"/>
    </location>
</feature>
<dbReference type="Gene3D" id="1.10.1280.10">
    <property type="entry name" value="Di-copper center containing domain from catechol oxidase"/>
    <property type="match status" value="2"/>
</dbReference>
<dbReference type="InterPro" id="IPR008922">
    <property type="entry name" value="Di-copper_centre_dom_sf"/>
</dbReference>
<dbReference type="AlphaFoldDB" id="A0A5N5T0P5"/>
<dbReference type="InterPro" id="IPR002227">
    <property type="entry name" value="Tyrosinase_Cu-bd"/>
</dbReference>
<evidence type="ECO:0000259" key="3">
    <source>
        <dbReference type="PROSITE" id="PS00498"/>
    </source>
</evidence>
<accession>A0A5N5T0P5</accession>
<dbReference type="PANTHER" id="PTHR11511:SF5">
    <property type="entry name" value="FAT-BODY PROTEIN 1-RELATED"/>
    <property type="match status" value="1"/>
</dbReference>
<dbReference type="PANTHER" id="PTHR11511">
    <property type="entry name" value="LARVAL STORAGE PROTEIN/PHENOLOXIDASE"/>
    <property type="match status" value="1"/>
</dbReference>
<feature type="domain" description="Tyrosinase copper-binding" evidence="3">
    <location>
        <begin position="402"/>
        <end position="413"/>
    </location>
</feature>
<dbReference type="PROSITE" id="PS00498">
    <property type="entry name" value="TYROSINASE_2"/>
    <property type="match status" value="2"/>
</dbReference>
<dbReference type="PROSITE" id="PS00210">
    <property type="entry name" value="HEMOCYANIN_2"/>
    <property type="match status" value="2"/>
</dbReference>
<dbReference type="Gene3D" id="2.60.40.1520">
    <property type="entry name" value="Hemocyanin, C-terminal domain"/>
    <property type="match status" value="2"/>
</dbReference>
<dbReference type="InterPro" id="IPR000896">
    <property type="entry name" value="Hemocyanin/hexamerin_mid_dom"/>
</dbReference>
<dbReference type="InterPro" id="IPR013788">
    <property type="entry name" value="Hemocyanin/hexamerin"/>
</dbReference>
<evidence type="ECO:0000256" key="2">
    <source>
        <dbReference type="SAM" id="SignalP"/>
    </source>
</evidence>
<reference evidence="4 5" key="1">
    <citation type="journal article" date="2019" name="PLoS Biol.">
        <title>Sex chromosomes control vertical transmission of feminizing Wolbachia symbionts in an isopod.</title>
        <authorList>
            <person name="Becking T."/>
            <person name="Chebbi M.A."/>
            <person name="Giraud I."/>
            <person name="Moumen B."/>
            <person name="Laverre T."/>
            <person name="Caubet Y."/>
            <person name="Peccoud J."/>
            <person name="Gilbert C."/>
            <person name="Cordaux R."/>
        </authorList>
    </citation>
    <scope>NUCLEOTIDE SEQUENCE [LARGE SCALE GENOMIC DNA]</scope>
    <source>
        <strain evidence="4">ANa2</strain>
        <tissue evidence="4">Whole body excluding digestive tract and cuticle</tissue>
    </source>
</reference>
<feature type="signal peptide" evidence="2">
    <location>
        <begin position="1"/>
        <end position="16"/>
    </location>
</feature>
<dbReference type="PROSITE" id="PS00209">
    <property type="entry name" value="HEMOCYANIN_1"/>
    <property type="match status" value="2"/>
</dbReference>
<dbReference type="GO" id="GO:0016491">
    <property type="term" value="F:oxidoreductase activity"/>
    <property type="evidence" value="ECO:0007669"/>
    <property type="project" value="InterPro"/>
</dbReference>
<gene>
    <name evidence="4" type="primary">HCYA_0</name>
    <name evidence="4" type="ORF">Anas_07697</name>
</gene>
<dbReference type="SUPFAM" id="SSF81296">
    <property type="entry name" value="E set domains"/>
    <property type="match status" value="2"/>
</dbReference>
<sequence length="1264" mass="143832">MKVAAILLLVVATASAWPNFALNDQVEVPTAKKQQDVLRLLYKVNEPIRSAFKELKNAAENFNPAADLSHYTDGGKAVKKLLHEIEDHRVLEKHHYFSLFNNRHREEALLLFDVLIHSDDWNTAVANAAYFRERLNEGVFVYAIYVTVIHAKLADHIVLPPLYEITPHLFTNSEVINQAYSAKMTQTPGKFHMSFTGTKRNPEQRVAYFGEDIGLNVHHVTWHMDYPFWWKDSYGYHLDRKGELFFWVHHQLTVRFDSERLSNHLNLVDELYWDRPIVEGFAPHTTYKYGGEFPSRPDNVRFSDVDGVARIRDLIITESRIRDAIAHGYVTGHDGERIDIRNEHGIDVLGDVIESSEYSPNPEYYGQLHNLAHIILGRQGDPHGKFNMPPGVMEHFETATRDPAFFRLHKYMDNIFKEHKDSLPSYTAQDVEFPGVAVNTVVVSRLNHEPFTLTFDVTNNNGGDLFATFRVFLCPRHDANGILFTLNEGLHAGDNHVERKSSDASTTVPDIPSFHTLIEKADAAVASGSDLDLSEYTRSCGIPNRLLLPKGNTEGLDFALVVAVTDGSKDAAIEGLEKDEHGGTHAQCGIHGEVYPDKRPLGFPLDRQIPDERVLLKFPNIHKEVKQQDVLRLLNKVNEPIRTYFKDLKDASENFNPAADTSHYTDGGAAVKKLLKEIEDHKVLEKHHYFSLFNNRHREEALFLFEVLIHCDDWNTGIANAAYFRERLNEGVFVYAIYTAVIHAPIADHIVLPPLYEITPHLFTNSEIINEAYSAKMTQTPGKFHMSFTGTKRNPEQRVAYFGEDIGLNVHHVTWHMDYPFWWKDSYGYHLDRKGELFFWVHHQLTVRFDSERLSNHLNLVDELYWDRPIVEGFAPHTTYKYGGEFPSRPDNVRFSDVDGVARIRDLIITESRIRDAIAHGYVTGHDGERIDIRNEHGIDVLGDVIESSEYSPNPEYYGQLHNLAHIILGRQGDPRGKFNMPPGVMEHFETATRDPAFFRLHKYMDNIFKEHKDSLPPYTVQEVEFPGVNINSVGIKGELKTFFEDFEFDLTMAVDDTQDIKDVPISAIVSRLNHKPFTFTADVSNNNGEDVFATFRVFLCPRYDANGILFTLNEGLHAGDNHVERESSQASTTVPDIPSYNTLVQKADAAVESGSDLDLSEFSRGCGIPNRLLLPKGRPEGLEFALVIAVTDGSKDAAIEGLEKNERGGSHAQCGIHGEIYPDKRPLGFPLDRQIPDERALLKFHNVYKETVTIVFDDHHDDH</sequence>
<dbReference type="Gene3D" id="1.20.1370.10">
    <property type="entry name" value="Hemocyanin, N-terminal domain"/>
    <property type="match status" value="2"/>
</dbReference>
<dbReference type="InterPro" id="IPR005204">
    <property type="entry name" value="Hemocyanin_N"/>
</dbReference>
<dbReference type="InterPro" id="IPR014756">
    <property type="entry name" value="Ig_E-set"/>
</dbReference>
<dbReference type="InterPro" id="IPR037020">
    <property type="entry name" value="Hemocyanin_C_sf"/>
</dbReference>
<dbReference type="Proteomes" id="UP000326759">
    <property type="component" value="Unassembled WGS sequence"/>
</dbReference>
<feature type="chain" id="PRO_5024359139" evidence="2">
    <location>
        <begin position="17"/>
        <end position="1264"/>
    </location>
</feature>
<comment type="similarity">
    <text evidence="1">Belongs to the tyrosinase family. Hemocyanin subfamily.</text>
</comment>
<organism evidence="4 5">
    <name type="scientific">Armadillidium nasatum</name>
    <dbReference type="NCBI Taxonomy" id="96803"/>
    <lineage>
        <taxon>Eukaryota</taxon>
        <taxon>Metazoa</taxon>
        <taxon>Ecdysozoa</taxon>
        <taxon>Arthropoda</taxon>
        <taxon>Crustacea</taxon>
        <taxon>Multicrustacea</taxon>
        <taxon>Malacostraca</taxon>
        <taxon>Eumalacostraca</taxon>
        <taxon>Peracarida</taxon>
        <taxon>Isopoda</taxon>
        <taxon>Oniscidea</taxon>
        <taxon>Crinocheta</taxon>
        <taxon>Armadillidiidae</taxon>
        <taxon>Armadillidium</taxon>
    </lineage>
</organism>
<evidence type="ECO:0000313" key="4">
    <source>
        <dbReference type="EMBL" id="KAB7500061.1"/>
    </source>
</evidence>
<dbReference type="PRINTS" id="PR00187">
    <property type="entry name" value="HAEMOCYANIN"/>
</dbReference>
<evidence type="ECO:0000313" key="5">
    <source>
        <dbReference type="Proteomes" id="UP000326759"/>
    </source>
</evidence>
<dbReference type="SUPFAM" id="SSF48056">
    <property type="entry name" value="Di-copper centre-containing domain"/>
    <property type="match status" value="2"/>
</dbReference>
<dbReference type="EMBL" id="SEYY01015390">
    <property type="protein sequence ID" value="KAB7500061.1"/>
    <property type="molecule type" value="Genomic_DNA"/>
</dbReference>
<comment type="caution">
    <text evidence="4">The sequence shown here is derived from an EMBL/GenBank/DDBJ whole genome shotgun (WGS) entry which is preliminary data.</text>
</comment>
<name>A0A5N5T0P5_9CRUS</name>